<reference evidence="1 2" key="1">
    <citation type="submission" date="2016-11" db="EMBL/GenBank/DDBJ databases">
        <title>Draft Genome Sequences of Nine Cyanobacterial Strains from Diverse Habitats.</title>
        <authorList>
            <person name="Zhu T."/>
            <person name="Hou S."/>
            <person name="Lu X."/>
            <person name="Hess W.R."/>
        </authorList>
    </citation>
    <scope>NUCLEOTIDE SEQUENCE [LARGE SCALE GENOMIC DNA]</scope>
    <source>
        <strain evidence="1 2">NIES-592</strain>
    </source>
</reference>
<dbReference type="RefSeq" id="WP_009455010.1">
    <property type="nucleotide sequence ID" value="NZ_MRCA01000017.1"/>
</dbReference>
<protein>
    <submittedName>
        <fullName evidence="1">Tellurite resistance protein TerB</fullName>
    </submittedName>
</protein>
<evidence type="ECO:0000313" key="1">
    <source>
        <dbReference type="EMBL" id="OKH11564.1"/>
    </source>
</evidence>
<gene>
    <name evidence="1" type="ORF">NIES592_21215</name>
</gene>
<accession>A0A1U7GU65</accession>
<evidence type="ECO:0000313" key="2">
    <source>
        <dbReference type="Proteomes" id="UP000186391"/>
    </source>
</evidence>
<dbReference type="OrthoDB" id="485098at2"/>
<keyword evidence="2" id="KW-1185">Reference proteome</keyword>
<dbReference type="EMBL" id="MRCA01000017">
    <property type="protein sequence ID" value="OKH11564.1"/>
    <property type="molecule type" value="Genomic_DNA"/>
</dbReference>
<name>A0A1U7GU65_9CYAN</name>
<organism evidence="1 2">
    <name type="scientific">Fischerella major NIES-592</name>
    <dbReference type="NCBI Taxonomy" id="210994"/>
    <lineage>
        <taxon>Bacteria</taxon>
        <taxon>Bacillati</taxon>
        <taxon>Cyanobacteriota</taxon>
        <taxon>Cyanophyceae</taxon>
        <taxon>Nostocales</taxon>
        <taxon>Hapalosiphonaceae</taxon>
        <taxon>Fischerella</taxon>
    </lineage>
</organism>
<dbReference type="CDD" id="cd07177">
    <property type="entry name" value="terB_like"/>
    <property type="match status" value="1"/>
</dbReference>
<dbReference type="AlphaFoldDB" id="A0A1U7GU65"/>
<sequence>MSVNSSNVKNLVKILIGAAWIDGRIQAEERQYLHQIAQEKGVASDPDIKPLLYELVPVKPIECYDWVKEYLGEHPSMEDCQNLIQAISGLIYSDDEVAIEEAKLLMKLQQLPTQEQSTQAGLNALLKQIQKLYRRWVEIQN</sequence>
<dbReference type="Gene3D" id="1.10.3680.10">
    <property type="entry name" value="TerB-like"/>
    <property type="match status" value="1"/>
</dbReference>
<proteinExistence type="predicted"/>
<dbReference type="SUPFAM" id="SSF158682">
    <property type="entry name" value="TerB-like"/>
    <property type="match status" value="1"/>
</dbReference>
<dbReference type="InterPro" id="IPR029024">
    <property type="entry name" value="TerB-like"/>
</dbReference>
<dbReference type="Proteomes" id="UP000186391">
    <property type="component" value="Unassembled WGS sequence"/>
</dbReference>
<dbReference type="GeneID" id="35796637"/>
<comment type="caution">
    <text evidence="1">The sequence shown here is derived from an EMBL/GenBank/DDBJ whole genome shotgun (WGS) entry which is preliminary data.</text>
</comment>